<keyword evidence="2" id="KW-0963">Cytoplasm</keyword>
<proteinExistence type="inferred from homology"/>
<dbReference type="InterPro" id="IPR014756">
    <property type="entry name" value="Ig_E-set"/>
</dbReference>
<reference evidence="6 7" key="1">
    <citation type="submission" date="2021-03" db="EMBL/GenBank/DDBJ databases">
        <title>Sequencing the genomes of 1000 actinobacteria strains.</title>
        <authorList>
            <person name="Klenk H.-P."/>
        </authorList>
    </citation>
    <scope>NUCLEOTIDE SEQUENCE [LARGE SCALE GENOMIC DNA]</scope>
    <source>
        <strain evidence="6 7">DSM 44580</strain>
    </source>
</reference>
<dbReference type="PANTHER" id="PTHR48098:SF3">
    <property type="entry name" value="IRON(III) ENTEROBACTIN ESTERASE"/>
    <property type="match status" value="1"/>
</dbReference>
<keyword evidence="7" id="KW-1185">Reference proteome</keyword>
<comment type="similarity">
    <text evidence="4">Belongs to the Fes family.</text>
</comment>
<dbReference type="InterPro" id="IPR029058">
    <property type="entry name" value="AB_hydrolase_fold"/>
</dbReference>
<evidence type="ECO:0000313" key="6">
    <source>
        <dbReference type="EMBL" id="MBP2471415.1"/>
    </source>
</evidence>
<feature type="domain" description="Enterochelin esterase N-terminal" evidence="5">
    <location>
        <begin position="42"/>
        <end position="132"/>
    </location>
</feature>
<evidence type="ECO:0000259" key="5">
    <source>
        <dbReference type="Pfam" id="PF11806"/>
    </source>
</evidence>
<dbReference type="InterPro" id="IPR013783">
    <property type="entry name" value="Ig-like_fold"/>
</dbReference>
<dbReference type="Proteomes" id="UP001519363">
    <property type="component" value="Unassembled WGS sequence"/>
</dbReference>
<dbReference type="EMBL" id="JAGIOO010000001">
    <property type="protein sequence ID" value="MBP2471415.1"/>
    <property type="molecule type" value="Genomic_DNA"/>
</dbReference>
<dbReference type="PANTHER" id="PTHR48098">
    <property type="entry name" value="ENTEROCHELIN ESTERASE-RELATED"/>
    <property type="match status" value="1"/>
</dbReference>
<evidence type="ECO:0000256" key="4">
    <source>
        <dbReference type="ARBA" id="ARBA00024201"/>
    </source>
</evidence>
<accession>A0ABS5A6S2</accession>
<organism evidence="6 7">
    <name type="scientific">Crossiella equi</name>
    <dbReference type="NCBI Taxonomy" id="130796"/>
    <lineage>
        <taxon>Bacteria</taxon>
        <taxon>Bacillati</taxon>
        <taxon>Actinomycetota</taxon>
        <taxon>Actinomycetes</taxon>
        <taxon>Pseudonocardiales</taxon>
        <taxon>Pseudonocardiaceae</taxon>
        <taxon>Crossiella</taxon>
    </lineage>
</organism>
<comment type="subcellular location">
    <subcellularLocation>
        <location evidence="1">Cytoplasm</location>
    </subcellularLocation>
</comment>
<keyword evidence="3" id="KW-0378">Hydrolase</keyword>
<dbReference type="SUPFAM" id="SSF81296">
    <property type="entry name" value="E set domains"/>
    <property type="match status" value="1"/>
</dbReference>
<dbReference type="Gene3D" id="2.60.40.10">
    <property type="entry name" value="Immunoglobulins"/>
    <property type="match status" value="1"/>
</dbReference>
<dbReference type="InterPro" id="IPR050583">
    <property type="entry name" value="Mycobacterial_A85_antigen"/>
</dbReference>
<sequence>MSTTGPTLSELAADPAALRARLAKAGGPLVEPVPGEPGRVLVTFIWLGEAQRVSVRAGQIFDNPLLPSHALTRLPGTDIWHISTTTDADVVTSYQFLVDEPEPVADPFEALRRQLGCLRADPFNDNRIYPQVGLIAGDLDLPRTQWDCVLELPEASPVTAFEPDTVPRGTLTEHRLTSAALGNERTVTVYTPASGEGPFPLAVFLDGECWTRVAELPTALDNLIHSGALAPLVVAFVHTADVADRPGTRIRESCCEPAFTMMLADELPVLLREHQVTTDPARTLLAGNSLTGLAAAYAALERSDVYGTVLSSSGSFWWGYNGHAMAAMLGGKDGEPEWLTRQYAGAERVPVRFWLDCGRLEAGNVPWIPGVDPRAANRHFRTVLRAKGNEVHYRETAGGHEFASFRRNAVHGLCALFPGTARA</sequence>
<dbReference type="InterPro" id="IPR021764">
    <property type="entry name" value="Enterochelin_esterase_N"/>
</dbReference>
<name>A0ABS5A6S2_9PSEU</name>
<dbReference type="Pfam" id="PF00756">
    <property type="entry name" value="Esterase"/>
    <property type="match status" value="1"/>
</dbReference>
<dbReference type="Gene3D" id="3.40.50.1820">
    <property type="entry name" value="alpha/beta hydrolase"/>
    <property type="match status" value="1"/>
</dbReference>
<comment type="caution">
    <text evidence="6">The sequence shown here is derived from an EMBL/GenBank/DDBJ whole genome shotgun (WGS) entry which is preliminary data.</text>
</comment>
<dbReference type="InterPro" id="IPR000801">
    <property type="entry name" value="Esterase-like"/>
</dbReference>
<protein>
    <submittedName>
        <fullName evidence="6">Enterochelin esterase family protein</fullName>
    </submittedName>
</protein>
<evidence type="ECO:0000256" key="1">
    <source>
        <dbReference type="ARBA" id="ARBA00004496"/>
    </source>
</evidence>
<evidence type="ECO:0000313" key="7">
    <source>
        <dbReference type="Proteomes" id="UP001519363"/>
    </source>
</evidence>
<evidence type="ECO:0000256" key="2">
    <source>
        <dbReference type="ARBA" id="ARBA00022490"/>
    </source>
</evidence>
<gene>
    <name evidence="6" type="ORF">JOF53_000287</name>
</gene>
<dbReference type="SUPFAM" id="SSF53474">
    <property type="entry name" value="alpha/beta-Hydrolases"/>
    <property type="match status" value="1"/>
</dbReference>
<evidence type="ECO:0000256" key="3">
    <source>
        <dbReference type="ARBA" id="ARBA00022801"/>
    </source>
</evidence>
<dbReference type="RefSeq" id="WP_086786762.1">
    <property type="nucleotide sequence ID" value="NZ_JAGIOO010000001.1"/>
</dbReference>
<dbReference type="Pfam" id="PF11806">
    <property type="entry name" value="Enterochelin_N"/>
    <property type="match status" value="1"/>
</dbReference>